<reference evidence="3" key="2">
    <citation type="submission" date="2021-01" db="UniProtKB">
        <authorList>
            <consortium name="EnsemblMetazoa"/>
        </authorList>
    </citation>
    <scope>IDENTIFICATION</scope>
</reference>
<reference evidence="4" key="1">
    <citation type="submission" date="2015-02" db="EMBL/GenBank/DDBJ databases">
        <title>Genome sequencing for Strongylocentrotus purpuratus.</title>
        <authorList>
            <person name="Murali S."/>
            <person name="Liu Y."/>
            <person name="Vee V."/>
            <person name="English A."/>
            <person name="Wang M."/>
            <person name="Skinner E."/>
            <person name="Han Y."/>
            <person name="Muzny D.M."/>
            <person name="Worley K.C."/>
            <person name="Gibbs R.A."/>
        </authorList>
    </citation>
    <scope>NUCLEOTIDE SEQUENCE</scope>
</reference>
<dbReference type="RefSeq" id="XP_030852661.1">
    <property type="nucleotide sequence ID" value="XM_030996801.1"/>
</dbReference>
<sequence length="580" mass="62882">MEDTTETPSKGLSRFRTSRKSNLSCRGCSNCNSSWLLVVYGFFAIFFSNGCFRSITIFIPDFIVEFESSATLMGLLFSIGPFMLGVMTPFVAYSTSKFGTRPVVMVSGAFAASGVMLFSQARHISLAGIAIGVVTSATQATVFASSVLLIRRNFRLHYALAHGVVISGYSCGLFVFPPILEALSIAFSWRGTCLIASGFMFNTVLMGALMKPPRRTRECYAPIEAEVKPSEQHVEGSKSDGEKRSYISLNNHEPSAGTDLEYNGTVNLQANPEEGAVDRIDSSSLCTSTENCNTVDHKVNFPDVIQSGTLSSSETHQIEISDGINKNDATTTVESALDHHSHKSLDLDDRPSKAAECNTDKITMSGVGLGQRSGCLDTIVARNYHTFAIYTLSMFSTTVGYSIFLLHVSTSFKEFGVGLKDVATGLSVFAAFNLIGRLSNGLFVARGIPPAYLIVLAEILAFVSITAVYLCKLFPLRATATAMYGIGTGVYTTLFYVFHREIVDPKVDVKTLSIFMFIEGLAGPAGGSLGGLLRDVTGNYRLTYMISAGLSFFAAVLMVVVIFLERRRKRSSEIVKDADV</sequence>
<feature type="compositionally biased region" description="Basic and acidic residues" evidence="1">
    <location>
        <begin position="230"/>
        <end position="245"/>
    </location>
</feature>
<keyword evidence="4" id="KW-1185">Reference proteome</keyword>
<evidence type="ECO:0000313" key="4">
    <source>
        <dbReference type="Proteomes" id="UP000007110"/>
    </source>
</evidence>
<feature type="transmembrane region" description="Helical" evidence="2">
    <location>
        <begin position="422"/>
        <end position="439"/>
    </location>
</feature>
<organism evidence="3 4">
    <name type="scientific">Strongylocentrotus purpuratus</name>
    <name type="common">Purple sea urchin</name>
    <dbReference type="NCBI Taxonomy" id="7668"/>
    <lineage>
        <taxon>Eukaryota</taxon>
        <taxon>Metazoa</taxon>
        <taxon>Echinodermata</taxon>
        <taxon>Eleutherozoa</taxon>
        <taxon>Echinozoa</taxon>
        <taxon>Echinoidea</taxon>
        <taxon>Euechinoidea</taxon>
        <taxon>Echinacea</taxon>
        <taxon>Camarodonta</taxon>
        <taxon>Echinidea</taxon>
        <taxon>Strongylocentrotidae</taxon>
        <taxon>Strongylocentrotus</taxon>
    </lineage>
</organism>
<evidence type="ECO:0000256" key="1">
    <source>
        <dbReference type="SAM" id="MobiDB-lite"/>
    </source>
</evidence>
<feature type="transmembrane region" description="Helical" evidence="2">
    <location>
        <begin position="156"/>
        <end position="176"/>
    </location>
</feature>
<dbReference type="GO" id="GO:0022857">
    <property type="term" value="F:transmembrane transporter activity"/>
    <property type="evidence" value="ECO:0007669"/>
    <property type="project" value="InterPro"/>
</dbReference>
<accession>A0A7M7PJ10</accession>
<keyword evidence="2" id="KW-1133">Transmembrane helix</keyword>
<keyword evidence="2" id="KW-0812">Transmembrane</keyword>
<protein>
    <submittedName>
        <fullName evidence="3">Uncharacterized protein</fullName>
    </submittedName>
</protein>
<feature type="transmembrane region" description="Helical" evidence="2">
    <location>
        <begin position="511"/>
        <end position="532"/>
    </location>
</feature>
<evidence type="ECO:0000313" key="3">
    <source>
        <dbReference type="EnsemblMetazoa" id="XP_030852661"/>
    </source>
</evidence>
<dbReference type="Gene3D" id="1.20.1250.20">
    <property type="entry name" value="MFS general substrate transporter like domains"/>
    <property type="match status" value="2"/>
</dbReference>
<dbReference type="OMA" id="HICNTER"/>
<feature type="region of interest" description="Disordered" evidence="1">
    <location>
        <begin position="230"/>
        <end position="260"/>
    </location>
</feature>
<feature type="transmembrane region" description="Helical" evidence="2">
    <location>
        <begin position="103"/>
        <end position="121"/>
    </location>
</feature>
<feature type="transmembrane region" description="Helical" evidence="2">
    <location>
        <begin position="188"/>
        <end position="209"/>
    </location>
</feature>
<feature type="transmembrane region" description="Helical" evidence="2">
    <location>
        <begin position="482"/>
        <end position="499"/>
    </location>
</feature>
<feature type="transmembrane region" description="Helical" evidence="2">
    <location>
        <begin position="387"/>
        <end position="410"/>
    </location>
</feature>
<keyword evidence="2" id="KW-0472">Membrane</keyword>
<feature type="transmembrane region" description="Helical" evidence="2">
    <location>
        <begin position="451"/>
        <end position="470"/>
    </location>
</feature>
<feature type="transmembrane region" description="Helical" evidence="2">
    <location>
        <begin position="544"/>
        <end position="564"/>
    </location>
</feature>
<dbReference type="InterPro" id="IPR050327">
    <property type="entry name" value="Proton-linked_MCT"/>
</dbReference>
<feature type="transmembrane region" description="Helical" evidence="2">
    <location>
        <begin position="127"/>
        <end position="149"/>
    </location>
</feature>
<evidence type="ECO:0000256" key="2">
    <source>
        <dbReference type="SAM" id="Phobius"/>
    </source>
</evidence>
<dbReference type="Pfam" id="PF07690">
    <property type="entry name" value="MFS_1"/>
    <property type="match status" value="2"/>
</dbReference>
<dbReference type="PANTHER" id="PTHR11360:SF303">
    <property type="entry name" value="MAJOR FACILITATOR SUPERFAMILY (MFS) PROFILE DOMAIN-CONTAINING PROTEIN"/>
    <property type="match status" value="1"/>
</dbReference>
<feature type="transmembrane region" description="Helical" evidence="2">
    <location>
        <begin position="71"/>
        <end position="91"/>
    </location>
</feature>
<dbReference type="InterPro" id="IPR011701">
    <property type="entry name" value="MFS"/>
</dbReference>
<dbReference type="PANTHER" id="PTHR11360">
    <property type="entry name" value="MONOCARBOXYLATE TRANSPORTER"/>
    <property type="match status" value="1"/>
</dbReference>
<feature type="transmembrane region" description="Helical" evidence="2">
    <location>
        <begin position="35"/>
        <end position="59"/>
    </location>
</feature>
<dbReference type="GeneID" id="591388"/>
<dbReference type="SUPFAM" id="SSF103473">
    <property type="entry name" value="MFS general substrate transporter"/>
    <property type="match status" value="1"/>
</dbReference>
<dbReference type="EnsemblMetazoa" id="XM_030996801">
    <property type="protein sequence ID" value="XP_030852661"/>
    <property type="gene ID" value="LOC591388"/>
</dbReference>
<proteinExistence type="predicted"/>
<dbReference type="InterPro" id="IPR036259">
    <property type="entry name" value="MFS_trans_sf"/>
</dbReference>
<dbReference type="AlphaFoldDB" id="A0A7M7PJ10"/>
<name>A0A7M7PJ10_STRPU</name>
<dbReference type="Proteomes" id="UP000007110">
    <property type="component" value="Unassembled WGS sequence"/>
</dbReference>